<organism evidence="2 3">
    <name type="scientific">Populus alba x Populus x berolinensis</name>
    <dbReference type="NCBI Taxonomy" id="444605"/>
    <lineage>
        <taxon>Eukaryota</taxon>
        <taxon>Viridiplantae</taxon>
        <taxon>Streptophyta</taxon>
        <taxon>Embryophyta</taxon>
        <taxon>Tracheophyta</taxon>
        <taxon>Spermatophyta</taxon>
        <taxon>Magnoliopsida</taxon>
        <taxon>eudicotyledons</taxon>
        <taxon>Gunneridae</taxon>
        <taxon>Pentapetalae</taxon>
        <taxon>rosids</taxon>
        <taxon>fabids</taxon>
        <taxon>Malpighiales</taxon>
        <taxon>Salicaceae</taxon>
        <taxon>Saliceae</taxon>
        <taxon>Populus</taxon>
    </lineage>
</organism>
<accession>A0AAD6LDN6</accession>
<evidence type="ECO:0000313" key="3">
    <source>
        <dbReference type="Proteomes" id="UP001164929"/>
    </source>
</evidence>
<comment type="caution">
    <text evidence="2">The sequence shown here is derived from an EMBL/GenBank/DDBJ whole genome shotgun (WGS) entry which is preliminary data.</text>
</comment>
<dbReference type="InterPro" id="IPR057192">
    <property type="entry name" value="DUF7870"/>
</dbReference>
<proteinExistence type="predicted"/>
<evidence type="ECO:0000259" key="1">
    <source>
        <dbReference type="Pfam" id="PF25276"/>
    </source>
</evidence>
<keyword evidence="3" id="KW-1185">Reference proteome</keyword>
<dbReference type="Proteomes" id="UP001164929">
    <property type="component" value="Chromosome 17"/>
</dbReference>
<dbReference type="Pfam" id="PF25276">
    <property type="entry name" value="DUF7870"/>
    <property type="match status" value="1"/>
</dbReference>
<gene>
    <name evidence="2" type="ORF">NC653_037160</name>
</gene>
<dbReference type="AlphaFoldDB" id="A0AAD6LDN6"/>
<evidence type="ECO:0000313" key="2">
    <source>
        <dbReference type="EMBL" id="KAJ6958817.1"/>
    </source>
</evidence>
<protein>
    <recommendedName>
        <fullName evidence="1">DUF7870 domain-containing protein</fullName>
    </recommendedName>
</protein>
<reference evidence="2" key="1">
    <citation type="journal article" date="2023" name="Mol. Ecol. Resour.">
        <title>Chromosome-level genome assembly of a triploid poplar Populus alba 'Berolinensis'.</title>
        <authorList>
            <person name="Chen S."/>
            <person name="Yu Y."/>
            <person name="Wang X."/>
            <person name="Wang S."/>
            <person name="Zhang T."/>
            <person name="Zhou Y."/>
            <person name="He R."/>
            <person name="Meng N."/>
            <person name="Wang Y."/>
            <person name="Liu W."/>
            <person name="Liu Z."/>
            <person name="Liu J."/>
            <person name="Guo Q."/>
            <person name="Huang H."/>
            <person name="Sederoff R.R."/>
            <person name="Wang G."/>
            <person name="Qu G."/>
            <person name="Chen S."/>
        </authorList>
    </citation>
    <scope>NUCLEOTIDE SEQUENCE</scope>
    <source>
        <strain evidence="2">SC-2020</strain>
    </source>
</reference>
<name>A0AAD6LDN6_9ROSI</name>
<dbReference type="PANTHER" id="PTHR33597">
    <property type="entry name" value="OS02G0760400 PROTEIN"/>
    <property type="match status" value="1"/>
</dbReference>
<sequence length="65" mass="7748">MKNVREDEFVVKKAREAEVAEEMIKRKAIGLVDELFLECNTQWQKREKEEEQEGLFGMCKHSMED</sequence>
<dbReference type="EMBL" id="JAQIZT010000017">
    <property type="protein sequence ID" value="KAJ6958817.1"/>
    <property type="molecule type" value="Genomic_DNA"/>
</dbReference>
<feature type="domain" description="DUF7870" evidence="1">
    <location>
        <begin position="1"/>
        <end position="53"/>
    </location>
</feature>
<dbReference type="PANTHER" id="PTHR33597:SF23">
    <property type="entry name" value="METHYLTRANSFERASE TYPE 11 DOMAIN-CONTAINING PROTEIN"/>
    <property type="match status" value="1"/>
</dbReference>